<dbReference type="InterPro" id="IPR001509">
    <property type="entry name" value="Epimerase_deHydtase"/>
</dbReference>
<organism evidence="2 3">
    <name type="scientific">Cystobacter fuscus (strain ATCC 25194 / DSM 2262 / NBRC 100088 / M29)</name>
    <dbReference type="NCBI Taxonomy" id="1242864"/>
    <lineage>
        <taxon>Bacteria</taxon>
        <taxon>Pseudomonadati</taxon>
        <taxon>Myxococcota</taxon>
        <taxon>Myxococcia</taxon>
        <taxon>Myxococcales</taxon>
        <taxon>Cystobacterineae</taxon>
        <taxon>Archangiaceae</taxon>
        <taxon>Cystobacter</taxon>
    </lineage>
</organism>
<accession>S9P109</accession>
<reference evidence="2" key="1">
    <citation type="submission" date="2013-05" db="EMBL/GenBank/DDBJ databases">
        <title>Genome assembly of Cystobacter fuscus DSM 2262.</title>
        <authorList>
            <person name="Sharma G."/>
            <person name="Khatri I."/>
            <person name="Kaur C."/>
            <person name="Mayilraj S."/>
            <person name="Subramanian S."/>
        </authorList>
    </citation>
    <scope>NUCLEOTIDE SEQUENCE [LARGE SCALE GENOMIC DNA]</scope>
    <source>
        <strain evidence="2">DSM 2262</strain>
    </source>
</reference>
<gene>
    <name evidence="2" type="ORF">D187_007251</name>
</gene>
<evidence type="ECO:0000313" key="3">
    <source>
        <dbReference type="Proteomes" id="UP000011682"/>
    </source>
</evidence>
<dbReference type="GO" id="GO:0005737">
    <property type="term" value="C:cytoplasm"/>
    <property type="evidence" value="ECO:0007669"/>
    <property type="project" value="TreeGrafter"/>
</dbReference>
<evidence type="ECO:0000313" key="2">
    <source>
        <dbReference type="EMBL" id="EPX56816.1"/>
    </source>
</evidence>
<keyword evidence="3" id="KW-1185">Reference proteome</keyword>
<dbReference type="PANTHER" id="PTHR48079:SF6">
    <property type="entry name" value="NAD(P)-BINDING DOMAIN-CONTAINING PROTEIN-RELATED"/>
    <property type="match status" value="1"/>
</dbReference>
<dbReference type="EMBL" id="ANAH02000065">
    <property type="protein sequence ID" value="EPX56816.1"/>
    <property type="molecule type" value="Genomic_DNA"/>
</dbReference>
<evidence type="ECO:0000259" key="1">
    <source>
        <dbReference type="Pfam" id="PF01370"/>
    </source>
</evidence>
<dbReference type="InterPro" id="IPR036291">
    <property type="entry name" value="NAD(P)-bd_dom_sf"/>
</dbReference>
<dbReference type="Pfam" id="PF01370">
    <property type="entry name" value="Epimerase"/>
    <property type="match status" value="1"/>
</dbReference>
<comment type="caution">
    <text evidence="2">The sequence shown here is derived from an EMBL/GenBank/DDBJ whole genome shotgun (WGS) entry which is preliminary data.</text>
</comment>
<dbReference type="SUPFAM" id="SSF51735">
    <property type="entry name" value="NAD(P)-binding Rossmann-fold domains"/>
    <property type="match status" value="1"/>
</dbReference>
<proteinExistence type="predicted"/>
<dbReference type="PANTHER" id="PTHR48079">
    <property type="entry name" value="PROTEIN YEEZ"/>
    <property type="match status" value="1"/>
</dbReference>
<dbReference type="eggNOG" id="COG0451">
    <property type="taxonomic scope" value="Bacteria"/>
</dbReference>
<dbReference type="AlphaFoldDB" id="S9P109"/>
<dbReference type="RefSeq" id="WP_002626048.1">
    <property type="nucleotide sequence ID" value="NZ_ANAH02000065.1"/>
</dbReference>
<feature type="domain" description="NAD-dependent epimerase/dehydratase" evidence="1">
    <location>
        <begin position="6"/>
        <end position="236"/>
    </location>
</feature>
<protein>
    <recommendedName>
        <fullName evidence="1">NAD-dependent epimerase/dehydratase domain-containing protein</fullName>
    </recommendedName>
</protein>
<dbReference type="InterPro" id="IPR051783">
    <property type="entry name" value="NAD(P)-dependent_oxidoreduct"/>
</dbReference>
<dbReference type="Gene3D" id="3.40.50.720">
    <property type="entry name" value="NAD(P)-binding Rossmann-like Domain"/>
    <property type="match status" value="1"/>
</dbReference>
<dbReference type="GO" id="GO:0004029">
    <property type="term" value="F:aldehyde dehydrogenase (NAD+) activity"/>
    <property type="evidence" value="ECO:0007669"/>
    <property type="project" value="TreeGrafter"/>
</dbReference>
<name>S9P109_CYSF2</name>
<sequence length="337" mass="36488">MTRKTVLVTGANGYIGNAVAKAFSRAGWKVYGLVRRAEAANDLARHEIHPVIGTPEDLSFLDQTEGSVFDVIVSNTEDPKNAVDHLAKVRTMMNTIVRRSEDAGVRPLVMFSSGCKDYGMMAEKHGDAALAPHTENSPLNPPEVLIARCTLGATLLDKVQTPYDAIVLRPTIVYGLSSSLYGSLFDLAAKSDGVLRFMADPNAVMHSCHVDDCAEAYVMLAEHPNRSGVVGQAFNISNARYETAQQIGEALARSYGLTLEFAAPEDGSGLNLNSVHGLANSWQWVGSDKIRAVIGWKERRATFAEAIEEYRLAYEAIVPAKNQHVRDAAGAPGVCRT</sequence>
<dbReference type="Proteomes" id="UP000011682">
    <property type="component" value="Unassembled WGS sequence"/>
</dbReference>
<dbReference type="OrthoDB" id="9801056at2"/>